<keyword evidence="3" id="KW-1185">Reference proteome</keyword>
<dbReference type="InterPro" id="IPR022742">
    <property type="entry name" value="Hydrolase_4"/>
</dbReference>
<dbReference type="OrthoDB" id="9800435at2"/>
<feature type="domain" description="Serine aminopeptidase S33" evidence="1">
    <location>
        <begin position="44"/>
        <end position="145"/>
    </location>
</feature>
<sequence>MITTLTKEATQVITGPAGKLEVAVSEPTGPERGALGIVCHPHPLHGGTMHNKVVTTLGKLFQGMGLVTVRFNFRGVMRSEGRFDHGNGELDDLLAVMDWMQQERPQQEIWLAGFSFGAFIAAKAATRVPVKKLVTVAPPVQHFPMRDLPPIPCPWVLVQGELDDVVPAREVLEWAEARVPKPVIIRFPQAGHFFHGQLAELRIQIEAALRE</sequence>
<dbReference type="Proteomes" id="UP000324194">
    <property type="component" value="Chromosome 1"/>
</dbReference>
<dbReference type="PANTHER" id="PTHR42103">
    <property type="entry name" value="ALPHA/BETA-HYDROLASES SUPERFAMILY PROTEIN"/>
    <property type="match status" value="1"/>
</dbReference>
<organism evidence="2 3">
    <name type="scientific">Aquicella siphonis</name>
    <dbReference type="NCBI Taxonomy" id="254247"/>
    <lineage>
        <taxon>Bacteria</taxon>
        <taxon>Pseudomonadati</taxon>
        <taxon>Pseudomonadota</taxon>
        <taxon>Gammaproteobacteria</taxon>
        <taxon>Legionellales</taxon>
        <taxon>Coxiellaceae</taxon>
        <taxon>Aquicella</taxon>
    </lineage>
</organism>
<proteinExistence type="predicted"/>
<dbReference type="SUPFAM" id="SSF53474">
    <property type="entry name" value="alpha/beta-Hydrolases"/>
    <property type="match status" value="1"/>
</dbReference>
<dbReference type="AlphaFoldDB" id="A0A5E4PFD0"/>
<dbReference type="Gene3D" id="3.40.50.1820">
    <property type="entry name" value="alpha/beta hydrolase"/>
    <property type="match status" value="1"/>
</dbReference>
<dbReference type="PANTHER" id="PTHR42103:SF2">
    <property type="entry name" value="AB HYDROLASE-1 DOMAIN-CONTAINING PROTEIN"/>
    <property type="match status" value="1"/>
</dbReference>
<dbReference type="Pfam" id="PF12146">
    <property type="entry name" value="Hydrolase_4"/>
    <property type="match status" value="1"/>
</dbReference>
<dbReference type="KEGG" id="asip:AQUSIP_04850"/>
<gene>
    <name evidence="2" type="ORF">AQUSIP_04850</name>
</gene>
<dbReference type="EMBL" id="LR699119">
    <property type="protein sequence ID" value="VVC75198.1"/>
    <property type="molecule type" value="Genomic_DNA"/>
</dbReference>
<reference evidence="2 3" key="1">
    <citation type="submission" date="2019-08" db="EMBL/GenBank/DDBJ databases">
        <authorList>
            <person name="Guy L."/>
        </authorList>
    </citation>
    <scope>NUCLEOTIDE SEQUENCE [LARGE SCALE GENOMIC DNA]</scope>
    <source>
        <strain evidence="2 3">SGT-108</strain>
    </source>
</reference>
<evidence type="ECO:0000259" key="1">
    <source>
        <dbReference type="Pfam" id="PF12146"/>
    </source>
</evidence>
<evidence type="ECO:0000313" key="2">
    <source>
        <dbReference type="EMBL" id="VVC75198.1"/>
    </source>
</evidence>
<evidence type="ECO:0000313" key="3">
    <source>
        <dbReference type="Proteomes" id="UP000324194"/>
    </source>
</evidence>
<protein>
    <recommendedName>
        <fullName evidence="1">Serine aminopeptidase S33 domain-containing protein</fullName>
    </recommendedName>
</protein>
<accession>A0A5E4PFD0</accession>
<dbReference type="InterPro" id="IPR029058">
    <property type="entry name" value="AB_hydrolase_fold"/>
</dbReference>
<dbReference type="RefSeq" id="WP_148338276.1">
    <property type="nucleotide sequence ID" value="NZ_LR699119.1"/>
</dbReference>
<name>A0A5E4PFD0_9COXI</name>